<dbReference type="GO" id="GO:0005524">
    <property type="term" value="F:ATP binding"/>
    <property type="evidence" value="ECO:0007669"/>
    <property type="project" value="InterPro"/>
</dbReference>
<feature type="compositionally biased region" description="Acidic residues" evidence="1">
    <location>
        <begin position="113"/>
        <end position="125"/>
    </location>
</feature>
<dbReference type="InterPro" id="IPR027417">
    <property type="entry name" value="P-loop_NTPase"/>
</dbReference>
<dbReference type="InParanoid" id="A0A1Y2DVY0"/>
<feature type="compositionally biased region" description="Polar residues" evidence="1">
    <location>
        <begin position="138"/>
        <end position="157"/>
    </location>
</feature>
<dbReference type="PANTHER" id="PTHR23389:SF21">
    <property type="entry name" value="ATPASE FAMILY AAA DOMAIN-CONTAINING PROTEIN 5"/>
    <property type="match status" value="1"/>
</dbReference>
<dbReference type="RefSeq" id="XP_040715109.1">
    <property type="nucleotide sequence ID" value="XM_040860493.1"/>
</dbReference>
<dbReference type="InterPro" id="IPR003593">
    <property type="entry name" value="AAA+_ATPase"/>
</dbReference>
<feature type="domain" description="AAA+ ATPase" evidence="2">
    <location>
        <begin position="653"/>
        <end position="845"/>
    </location>
</feature>
<sequence>MAGKDGIETKKIHPFFSAPKNRPEAPTISLARPMTPDLSGSSNPDKTCESADADGEDDGEPEDCRRKRRRTNPKPIHAAEAAQPATKRQARPKRQSRIGGDGSIARHFGQSRDDEDVEVVQEDAEVENKEAGADSILEPQTRSSLPLAQTPESTLNTEHTHDVDVDSRKKMNSTARPQILVKFNPKTGTFGSPPKPKPQTADKPGLAPSKPTGKSCQSRQMVSLIVHIDYGTDEETRLRIGEKIEDVMSGVRLSPSHGNITTAGEPRESTSARRNRDSETVQKTSRKNAPRRGKPRRLTSDEDDQYPETLQQMPKKTMPSGKQTPKKATHPFFTGKLKDTNTVATSELKEKPKSPAKTHSIFTSTPCSPRHARQVPPAKFNLPQFGMKTGGIKVPGAQHPSWPCQEMVHVYGDDRDVKPRRINSQLLTGVAGRKLKGQESHIPAEDSMVYHVMSGLELDRLAAELRVLSTEDFQSPPQELRIPERCFESGKKLRIRIDPELRTCRSPQGTTTHPAVAHAYNSVLTSSSAFDQSKCENRIWASKYAPTSADRVLQSGKEAELLRDWLLTLKVQAVHTGTPEILPSKLKQAAAPKKKRKRKKLDGFIVSSDEEGNVMDEISESEADWAPNGSQGGVKKTVVRARDIRGSKDNTRLTNAVVLSGPHGCGKTAAVYAIAKELDFEVFEISSSSRRSGKDILERIGDMTRNHLVQHHQNDLAADEVEGVSDDEVARDIKSGKQGMMTAFFKPKTSSQPKKKKPAQIILNSATENETKKLPGTKQKQSLILLEEVDILYEEDKQFWTTVIALMSQSKRPFIMTCNDESLVPLHSLNLYGIFRFGIPPKDAAVDLLLLIAANEGHALQRETVESLFESRSHDMRASIMELNYWCQIGVGDLKGGFGWIYRRWPAGTDVDQHGDKIRVVSAGTYRTGMGWLGRDAALVPSAYRSVQEELQQQLWENWGLEDLESSTSQTSWALKASKPDATRSTRLEALALSDSFAESMSAADICSMGSFTKLHEITMDPTQPGLSSKARDDFIIGCQFIDAPPLASYSNTSLHIASTMKNLSRSLLATSNNLSNPQSYYVAATNQIRDSFSNPLYTGPVVNRYDYSIAFDPIAASEKPLSSGNLDASVFDRNMKLLILDVAPYVRSIVAYDQRLQQERLHRSNLVSKGGKPQKRIRTTRSAYSALEGASRASIRREQYFAADINPHLVIRTGGEGWDALAAEATRGQRSLQSCASAPQSSDGEMDTSGD</sequence>
<dbReference type="Gene3D" id="3.40.50.300">
    <property type="entry name" value="P-loop containing nucleotide triphosphate hydrolases"/>
    <property type="match status" value="1"/>
</dbReference>
<feature type="compositionally biased region" description="Basic and acidic residues" evidence="1">
    <location>
        <begin position="1"/>
        <end position="11"/>
    </location>
</feature>
<feature type="compositionally biased region" description="Polar residues" evidence="1">
    <location>
        <begin position="1229"/>
        <end position="1244"/>
    </location>
</feature>
<dbReference type="GO" id="GO:0003677">
    <property type="term" value="F:DNA binding"/>
    <property type="evidence" value="ECO:0007669"/>
    <property type="project" value="TreeGrafter"/>
</dbReference>
<keyword evidence="4" id="KW-1185">Reference proteome</keyword>
<name>A0A1Y2DVY0_9PEZI</name>
<accession>A0A1Y2DVY0</accession>
<dbReference type="STRING" id="1141098.A0A1Y2DVY0"/>
<evidence type="ECO:0000313" key="4">
    <source>
        <dbReference type="Proteomes" id="UP000193689"/>
    </source>
</evidence>
<dbReference type="OrthoDB" id="9996895at2759"/>
<dbReference type="AlphaFoldDB" id="A0A1Y2DVY0"/>
<proteinExistence type="predicted"/>
<feature type="compositionally biased region" description="Basic and acidic residues" evidence="1">
    <location>
        <begin position="158"/>
        <end position="169"/>
    </location>
</feature>
<organism evidence="3 4">
    <name type="scientific">Pseudomassariella vexata</name>
    <dbReference type="NCBI Taxonomy" id="1141098"/>
    <lineage>
        <taxon>Eukaryota</taxon>
        <taxon>Fungi</taxon>
        <taxon>Dikarya</taxon>
        <taxon>Ascomycota</taxon>
        <taxon>Pezizomycotina</taxon>
        <taxon>Sordariomycetes</taxon>
        <taxon>Xylariomycetidae</taxon>
        <taxon>Amphisphaeriales</taxon>
        <taxon>Pseudomassariaceae</taxon>
        <taxon>Pseudomassariella</taxon>
    </lineage>
</organism>
<evidence type="ECO:0000256" key="1">
    <source>
        <dbReference type="SAM" id="MobiDB-lite"/>
    </source>
</evidence>
<feature type="region of interest" description="Disordered" evidence="1">
    <location>
        <begin position="249"/>
        <end position="373"/>
    </location>
</feature>
<reference evidence="3 4" key="1">
    <citation type="submission" date="2016-07" db="EMBL/GenBank/DDBJ databases">
        <title>Pervasive Adenine N6-methylation of Active Genes in Fungi.</title>
        <authorList>
            <consortium name="DOE Joint Genome Institute"/>
            <person name="Mondo S.J."/>
            <person name="Dannebaum R.O."/>
            <person name="Kuo R.C."/>
            <person name="Labutti K."/>
            <person name="Haridas S."/>
            <person name="Kuo A."/>
            <person name="Salamov A."/>
            <person name="Ahrendt S.R."/>
            <person name="Lipzen A."/>
            <person name="Sullivan W."/>
            <person name="Andreopoulos W.B."/>
            <person name="Clum A."/>
            <person name="Lindquist E."/>
            <person name="Daum C."/>
            <person name="Ramamoorthy G.K."/>
            <person name="Gryganskyi A."/>
            <person name="Culley D."/>
            <person name="Magnuson J.K."/>
            <person name="James T.Y."/>
            <person name="O'Malley M.A."/>
            <person name="Stajich J.E."/>
            <person name="Spatafora J.W."/>
            <person name="Visel A."/>
            <person name="Grigoriev I.V."/>
        </authorList>
    </citation>
    <scope>NUCLEOTIDE SEQUENCE [LARGE SCALE GENOMIC DNA]</scope>
    <source>
        <strain evidence="3 4">CBS 129021</strain>
    </source>
</reference>
<dbReference type="SUPFAM" id="SSF52540">
    <property type="entry name" value="P-loop containing nucleoside triphosphate hydrolases"/>
    <property type="match status" value="1"/>
</dbReference>
<evidence type="ECO:0000259" key="2">
    <source>
        <dbReference type="SMART" id="SM00382"/>
    </source>
</evidence>
<protein>
    <recommendedName>
        <fullName evidence="2">AAA+ ATPase domain-containing protein</fullName>
    </recommendedName>
</protein>
<gene>
    <name evidence="3" type="ORF">BCR38DRAFT_436883</name>
</gene>
<feature type="region of interest" description="Disordered" evidence="1">
    <location>
        <begin position="1229"/>
        <end position="1252"/>
    </location>
</feature>
<comment type="caution">
    <text evidence="3">The sequence shown here is derived from an EMBL/GenBank/DDBJ whole genome shotgun (WGS) entry which is preliminary data.</text>
</comment>
<dbReference type="Pfam" id="PF00004">
    <property type="entry name" value="AAA"/>
    <property type="match status" value="1"/>
</dbReference>
<dbReference type="Proteomes" id="UP000193689">
    <property type="component" value="Unassembled WGS sequence"/>
</dbReference>
<feature type="compositionally biased region" description="Acidic residues" evidence="1">
    <location>
        <begin position="51"/>
        <end position="61"/>
    </location>
</feature>
<dbReference type="GeneID" id="63776705"/>
<dbReference type="EMBL" id="MCFJ01000008">
    <property type="protein sequence ID" value="ORY63452.1"/>
    <property type="molecule type" value="Genomic_DNA"/>
</dbReference>
<dbReference type="GO" id="GO:0016887">
    <property type="term" value="F:ATP hydrolysis activity"/>
    <property type="evidence" value="ECO:0007669"/>
    <property type="project" value="InterPro"/>
</dbReference>
<feature type="compositionally biased region" description="Basic and acidic residues" evidence="1">
    <location>
        <begin position="265"/>
        <end position="280"/>
    </location>
</feature>
<dbReference type="SMART" id="SM00382">
    <property type="entry name" value="AAA"/>
    <property type="match status" value="1"/>
</dbReference>
<dbReference type="GO" id="GO:0005634">
    <property type="term" value="C:nucleus"/>
    <property type="evidence" value="ECO:0007669"/>
    <property type="project" value="TreeGrafter"/>
</dbReference>
<feature type="compositionally biased region" description="Basic residues" evidence="1">
    <location>
        <begin position="284"/>
        <end position="297"/>
    </location>
</feature>
<dbReference type="InterPro" id="IPR003959">
    <property type="entry name" value="ATPase_AAA_core"/>
</dbReference>
<evidence type="ECO:0000313" key="3">
    <source>
        <dbReference type="EMBL" id="ORY63452.1"/>
    </source>
</evidence>
<dbReference type="CDD" id="cd00009">
    <property type="entry name" value="AAA"/>
    <property type="match status" value="1"/>
</dbReference>
<feature type="region of interest" description="Disordered" evidence="1">
    <location>
        <begin position="1"/>
        <end position="220"/>
    </location>
</feature>
<dbReference type="PANTHER" id="PTHR23389">
    <property type="entry name" value="CHROMOSOME TRANSMISSION FIDELITY FACTOR 18"/>
    <property type="match status" value="1"/>
</dbReference>